<dbReference type="eggNOG" id="COG0784">
    <property type="taxonomic scope" value="Bacteria"/>
</dbReference>
<dbReference type="GO" id="GO:0005886">
    <property type="term" value="C:plasma membrane"/>
    <property type="evidence" value="ECO:0007669"/>
    <property type="project" value="UniProtKB-SubCell"/>
</dbReference>
<dbReference type="InterPro" id="IPR036890">
    <property type="entry name" value="HATPase_C_sf"/>
</dbReference>
<evidence type="ECO:0000313" key="15">
    <source>
        <dbReference type="EMBL" id="ABY35306.1"/>
    </source>
</evidence>
<dbReference type="InterPro" id="IPR011006">
    <property type="entry name" value="CheY-like_superfamily"/>
</dbReference>
<dbReference type="FunFam" id="3.30.565.10:FF:000023">
    <property type="entry name" value="PAS domain-containing sensor histidine kinase"/>
    <property type="match status" value="1"/>
</dbReference>
<dbReference type="Gene3D" id="1.10.287.130">
    <property type="match status" value="1"/>
</dbReference>
<dbReference type="CDD" id="cd00082">
    <property type="entry name" value="HisKA"/>
    <property type="match status" value="1"/>
</dbReference>
<dbReference type="Gene3D" id="3.30.565.10">
    <property type="entry name" value="Histidine kinase-like ATPase, C-terminal domain"/>
    <property type="match status" value="1"/>
</dbReference>
<keyword evidence="5 12" id="KW-0597">Phosphoprotein</keyword>
<evidence type="ECO:0000256" key="3">
    <source>
        <dbReference type="ARBA" id="ARBA00012438"/>
    </source>
</evidence>
<dbReference type="InterPro" id="IPR003594">
    <property type="entry name" value="HATPase_dom"/>
</dbReference>
<evidence type="ECO:0000256" key="12">
    <source>
        <dbReference type="PROSITE-ProRule" id="PRU00169"/>
    </source>
</evidence>
<evidence type="ECO:0000256" key="11">
    <source>
        <dbReference type="ARBA" id="ARBA00023136"/>
    </source>
</evidence>
<dbReference type="KEGG" id="cau:Caur_2094"/>
<keyword evidence="6 15" id="KW-0808">Transferase</keyword>
<evidence type="ECO:0000256" key="5">
    <source>
        <dbReference type="ARBA" id="ARBA00022553"/>
    </source>
</evidence>
<protein>
    <recommendedName>
        <fullName evidence="3">histidine kinase</fullName>
        <ecNumber evidence="3">2.7.13.3</ecNumber>
    </recommendedName>
</protein>
<comment type="subcellular location">
    <subcellularLocation>
        <location evidence="2">Cell membrane</location>
    </subcellularLocation>
</comment>
<evidence type="ECO:0000259" key="13">
    <source>
        <dbReference type="PROSITE" id="PS50109"/>
    </source>
</evidence>
<keyword evidence="8 15" id="KW-0418">Kinase</keyword>
<dbReference type="SUPFAM" id="SSF47384">
    <property type="entry name" value="Homodimeric domain of signal transducing histidine kinase"/>
    <property type="match status" value="1"/>
</dbReference>
<dbReference type="PROSITE" id="PS50110">
    <property type="entry name" value="RESPONSE_REGULATORY"/>
    <property type="match status" value="1"/>
</dbReference>
<dbReference type="Pfam" id="PF00072">
    <property type="entry name" value="Response_reg"/>
    <property type="match status" value="1"/>
</dbReference>
<evidence type="ECO:0000256" key="10">
    <source>
        <dbReference type="ARBA" id="ARBA00023012"/>
    </source>
</evidence>
<evidence type="ECO:0000256" key="1">
    <source>
        <dbReference type="ARBA" id="ARBA00000085"/>
    </source>
</evidence>
<comment type="catalytic activity">
    <reaction evidence="1">
        <text>ATP + protein L-histidine = ADP + protein N-phospho-L-histidine.</text>
        <dbReference type="EC" id="2.7.13.3"/>
    </reaction>
</comment>
<evidence type="ECO:0000256" key="4">
    <source>
        <dbReference type="ARBA" id="ARBA00022475"/>
    </source>
</evidence>
<dbReference type="PANTHER" id="PTHR43047">
    <property type="entry name" value="TWO-COMPONENT HISTIDINE PROTEIN KINASE"/>
    <property type="match status" value="1"/>
</dbReference>
<dbReference type="eggNOG" id="COG2205">
    <property type="taxonomic scope" value="Bacteria"/>
</dbReference>
<dbReference type="InterPro" id="IPR005467">
    <property type="entry name" value="His_kinase_dom"/>
</dbReference>
<dbReference type="PRINTS" id="PR00344">
    <property type="entry name" value="BCTRLSENSOR"/>
</dbReference>
<dbReference type="EnsemblBacteria" id="ABY35306">
    <property type="protein sequence ID" value="ABY35306"/>
    <property type="gene ID" value="Caur_2094"/>
</dbReference>
<dbReference type="Gene3D" id="3.40.50.2300">
    <property type="match status" value="1"/>
</dbReference>
<feature type="domain" description="Histidine kinase" evidence="13">
    <location>
        <begin position="176"/>
        <end position="392"/>
    </location>
</feature>
<keyword evidence="7" id="KW-0547">Nucleotide-binding</keyword>
<dbReference type="InterPro" id="IPR003661">
    <property type="entry name" value="HisK_dim/P_dom"/>
</dbReference>
<dbReference type="PANTHER" id="PTHR43047:SF72">
    <property type="entry name" value="OSMOSENSING HISTIDINE PROTEIN KINASE SLN1"/>
    <property type="match status" value="1"/>
</dbReference>
<keyword evidence="4" id="KW-1003">Cell membrane</keyword>
<dbReference type="HOGENOM" id="CLU_000445_114_72_0"/>
<organism evidence="15 16">
    <name type="scientific">Chloroflexus aurantiacus (strain ATCC 29366 / DSM 635 / J-10-fl)</name>
    <dbReference type="NCBI Taxonomy" id="324602"/>
    <lineage>
        <taxon>Bacteria</taxon>
        <taxon>Bacillati</taxon>
        <taxon>Chloroflexota</taxon>
        <taxon>Chloroflexia</taxon>
        <taxon>Chloroflexales</taxon>
        <taxon>Chloroflexineae</taxon>
        <taxon>Chloroflexaceae</taxon>
        <taxon>Chloroflexus</taxon>
    </lineage>
</organism>
<gene>
    <name evidence="15" type="ordered locus">Caur_2094</name>
</gene>
<evidence type="ECO:0000313" key="16">
    <source>
        <dbReference type="Proteomes" id="UP000002008"/>
    </source>
</evidence>
<keyword evidence="11" id="KW-0472">Membrane</keyword>
<dbReference type="PROSITE" id="PS50109">
    <property type="entry name" value="HIS_KIN"/>
    <property type="match status" value="1"/>
</dbReference>
<dbReference type="SMART" id="SM00448">
    <property type="entry name" value="REC"/>
    <property type="match status" value="1"/>
</dbReference>
<evidence type="ECO:0000256" key="7">
    <source>
        <dbReference type="ARBA" id="ARBA00022741"/>
    </source>
</evidence>
<proteinExistence type="predicted"/>
<reference evidence="16" key="1">
    <citation type="journal article" date="2011" name="BMC Genomics">
        <title>Complete genome sequence of the filamentous anoxygenic phototrophic bacterium Chloroflexus aurantiacus.</title>
        <authorList>
            <person name="Tang K.H."/>
            <person name="Barry K."/>
            <person name="Chertkov O."/>
            <person name="Dalin E."/>
            <person name="Han C.S."/>
            <person name="Hauser L.J."/>
            <person name="Honchak B.M."/>
            <person name="Karbach L.E."/>
            <person name="Land M.L."/>
            <person name="Lapidus A."/>
            <person name="Larimer F.W."/>
            <person name="Mikhailova N."/>
            <person name="Pitluck S."/>
            <person name="Pierson B.K."/>
            <person name="Blankenship R.E."/>
        </authorList>
    </citation>
    <scope>NUCLEOTIDE SEQUENCE [LARGE SCALE GENOMIC DNA]</scope>
    <source>
        <strain evidence="16">ATCC 29366 / DSM 635 / J-10-fl</strain>
    </source>
</reference>
<dbReference type="GO" id="GO:0005524">
    <property type="term" value="F:ATP binding"/>
    <property type="evidence" value="ECO:0007669"/>
    <property type="project" value="UniProtKB-KW"/>
</dbReference>
<feature type="domain" description="Response regulatory" evidence="14">
    <location>
        <begin position="6"/>
        <end position="122"/>
    </location>
</feature>
<dbReference type="EC" id="2.7.13.3" evidence="3"/>
<accession>A9WEZ1</accession>
<dbReference type="Pfam" id="PF02518">
    <property type="entry name" value="HATPase_c"/>
    <property type="match status" value="1"/>
</dbReference>
<dbReference type="AlphaFoldDB" id="A9WEZ1"/>
<dbReference type="RefSeq" id="WP_012257960.1">
    <property type="nucleotide sequence ID" value="NC_010175.1"/>
</dbReference>
<dbReference type="EMBL" id="CP000909">
    <property type="protein sequence ID" value="ABY35306.1"/>
    <property type="molecule type" value="Genomic_DNA"/>
</dbReference>
<dbReference type="SUPFAM" id="SSF55874">
    <property type="entry name" value="ATPase domain of HSP90 chaperone/DNA topoisomerase II/histidine kinase"/>
    <property type="match status" value="1"/>
</dbReference>
<dbReference type="InterPro" id="IPR001789">
    <property type="entry name" value="Sig_transdc_resp-reg_receiver"/>
</dbReference>
<dbReference type="InParanoid" id="A9WEZ1"/>
<name>A9WEZ1_CHLAA</name>
<dbReference type="SMART" id="SM00387">
    <property type="entry name" value="HATPase_c"/>
    <property type="match status" value="1"/>
</dbReference>
<dbReference type="InterPro" id="IPR036097">
    <property type="entry name" value="HisK_dim/P_sf"/>
</dbReference>
<evidence type="ECO:0000256" key="9">
    <source>
        <dbReference type="ARBA" id="ARBA00022840"/>
    </source>
</evidence>
<dbReference type="SMART" id="SM00388">
    <property type="entry name" value="HisKA"/>
    <property type="match status" value="1"/>
</dbReference>
<dbReference type="Pfam" id="PF00512">
    <property type="entry name" value="HisKA"/>
    <property type="match status" value="1"/>
</dbReference>
<keyword evidence="9" id="KW-0067">ATP-binding</keyword>
<keyword evidence="16" id="KW-1185">Reference proteome</keyword>
<dbReference type="GO" id="GO:0000155">
    <property type="term" value="F:phosphorelay sensor kinase activity"/>
    <property type="evidence" value="ECO:0007669"/>
    <property type="project" value="InterPro"/>
</dbReference>
<sequence>MNQLPQILYIEDNPDNQRLVQRVLSARGYQVVIAEDGPGGLALARTTHPALVLVDLGIPGLDGYETTTRLRSLAHMHNVPIIALTADASPGSRERALVAGCDGYLSKPIDARALPAQIAEFIEGRRERLPEVMETELLRSYNQKLVERLEARVRELTLANAQLQDLDRMKDQFLATLSHELRTPLTSLLGYLELFDRGMLGPLTPQQEEAVRVMRRSSEVLARQLNNLLYFQEVRSRSLNFVQLQPLDILRPLIAAARERAAQAQLQFEVLLSEMQPIEVDRSAFEHLVRNLLDNAFQYTEPGGRVRFIVRDEPTRLIIRVEDTGIGIPAGEQEKIFLPFYQVDHSLARGHPGSGLGLAIVRHIVEAHGGQIALRSAPGEGSAFTIAIPRRQVAGG</sequence>
<dbReference type="Proteomes" id="UP000002008">
    <property type="component" value="Chromosome"/>
</dbReference>
<dbReference type="CDD" id="cd00075">
    <property type="entry name" value="HATPase"/>
    <property type="match status" value="1"/>
</dbReference>
<dbReference type="STRING" id="324602.Caur_2094"/>
<evidence type="ECO:0000256" key="6">
    <source>
        <dbReference type="ARBA" id="ARBA00022679"/>
    </source>
</evidence>
<feature type="modified residue" description="4-aspartylphosphate" evidence="12">
    <location>
        <position position="55"/>
    </location>
</feature>
<evidence type="ECO:0000256" key="2">
    <source>
        <dbReference type="ARBA" id="ARBA00004236"/>
    </source>
</evidence>
<evidence type="ECO:0000256" key="8">
    <source>
        <dbReference type="ARBA" id="ARBA00022777"/>
    </source>
</evidence>
<dbReference type="SUPFAM" id="SSF52172">
    <property type="entry name" value="CheY-like"/>
    <property type="match status" value="1"/>
</dbReference>
<keyword evidence="10" id="KW-0902">Two-component regulatory system</keyword>
<evidence type="ECO:0000259" key="14">
    <source>
        <dbReference type="PROSITE" id="PS50110"/>
    </source>
</evidence>
<dbReference type="PATRIC" id="fig|324602.8.peg.2374"/>
<dbReference type="InterPro" id="IPR004358">
    <property type="entry name" value="Sig_transdc_His_kin-like_C"/>
</dbReference>